<keyword evidence="1" id="KW-0812">Transmembrane</keyword>
<dbReference type="NCBIfam" id="TIGR02532">
    <property type="entry name" value="IV_pilin_GFxxxE"/>
    <property type="match status" value="1"/>
</dbReference>
<keyword evidence="1" id="KW-0472">Membrane</keyword>
<name>A0A517QU59_9PLAN</name>
<dbReference type="Proteomes" id="UP000315724">
    <property type="component" value="Chromosome"/>
</dbReference>
<organism evidence="3 4">
    <name type="scientific">Thalassoglobus polymorphus</name>
    <dbReference type="NCBI Taxonomy" id="2527994"/>
    <lineage>
        <taxon>Bacteria</taxon>
        <taxon>Pseudomonadati</taxon>
        <taxon>Planctomycetota</taxon>
        <taxon>Planctomycetia</taxon>
        <taxon>Planctomycetales</taxon>
        <taxon>Planctomycetaceae</taxon>
        <taxon>Thalassoglobus</taxon>
    </lineage>
</organism>
<dbReference type="SUPFAM" id="SSF54523">
    <property type="entry name" value="Pili subunits"/>
    <property type="match status" value="1"/>
</dbReference>
<gene>
    <name evidence="3" type="primary">xcpT_29</name>
    <name evidence="3" type="ORF">Mal48_44030</name>
</gene>
<sequence>MSLRVSLRKMYASCFVEMSDSSHEKDSSQGQQSLNCLKARQTKSGFTLIELLVVIAIIAILVALLLPAVQQAREAARRSQCKNNLKQLGVALHNYHDTFGTLPPGYITRGVSSTAAASVEVGPNFAWGVMILPQLEQSPLYNSLDLNLDSTQASNLATAQQSLSVFTCPSDPGAEKFTVNDGSNDYELPKANYVGVYGYGSVTMSPGQPNPAGMFYRNSSVRFRDVTDGLSQTMMVGERKAVHRFPSTTSDVLADSTWYAAIPGVMRPAGMMMMADEGPASLVLGHVGQSMAMGGGMGGGGMGGGMVMHHTPNTTNHIVNFSSSHVGGIQFLMADGSVHFLSENIDYNTFRWLGQKSDGEVIGEF</sequence>
<dbReference type="PROSITE" id="PS00409">
    <property type="entry name" value="PROKAR_NTER_METHYL"/>
    <property type="match status" value="1"/>
</dbReference>
<dbReference type="EMBL" id="CP036267">
    <property type="protein sequence ID" value="QDT35128.1"/>
    <property type="molecule type" value="Genomic_DNA"/>
</dbReference>
<dbReference type="Pfam" id="PF07596">
    <property type="entry name" value="SBP_bac_10"/>
    <property type="match status" value="1"/>
</dbReference>
<evidence type="ECO:0000313" key="4">
    <source>
        <dbReference type="Proteomes" id="UP000315724"/>
    </source>
</evidence>
<keyword evidence="4" id="KW-1185">Reference proteome</keyword>
<dbReference type="NCBIfam" id="TIGR04294">
    <property type="entry name" value="pre_pil_HX9DG"/>
    <property type="match status" value="1"/>
</dbReference>
<dbReference type="KEGG" id="tpol:Mal48_44030"/>
<dbReference type="Pfam" id="PF07963">
    <property type="entry name" value="N_methyl"/>
    <property type="match status" value="1"/>
</dbReference>
<dbReference type="InterPro" id="IPR045584">
    <property type="entry name" value="Pilin-like"/>
</dbReference>
<dbReference type="PANTHER" id="PTHR30093">
    <property type="entry name" value="GENERAL SECRETION PATHWAY PROTEIN G"/>
    <property type="match status" value="1"/>
</dbReference>
<evidence type="ECO:0000256" key="1">
    <source>
        <dbReference type="SAM" id="Phobius"/>
    </source>
</evidence>
<dbReference type="PANTHER" id="PTHR30093:SF2">
    <property type="entry name" value="TYPE II SECRETION SYSTEM PROTEIN H"/>
    <property type="match status" value="1"/>
</dbReference>
<evidence type="ECO:0000313" key="3">
    <source>
        <dbReference type="EMBL" id="QDT35128.1"/>
    </source>
</evidence>
<keyword evidence="1" id="KW-1133">Transmembrane helix</keyword>
<dbReference type="Gene3D" id="3.30.700.10">
    <property type="entry name" value="Glycoprotein, Type 4 Pilin"/>
    <property type="match status" value="1"/>
</dbReference>
<feature type="transmembrane region" description="Helical" evidence="1">
    <location>
        <begin position="48"/>
        <end position="69"/>
    </location>
</feature>
<dbReference type="InterPro" id="IPR012902">
    <property type="entry name" value="N_methyl_site"/>
</dbReference>
<protein>
    <submittedName>
        <fullName evidence="3">Type II secretion system protein G</fullName>
    </submittedName>
</protein>
<reference evidence="3 4" key="1">
    <citation type="submission" date="2019-02" db="EMBL/GenBank/DDBJ databases">
        <title>Deep-cultivation of Planctomycetes and their phenomic and genomic characterization uncovers novel biology.</title>
        <authorList>
            <person name="Wiegand S."/>
            <person name="Jogler M."/>
            <person name="Boedeker C."/>
            <person name="Pinto D."/>
            <person name="Vollmers J."/>
            <person name="Rivas-Marin E."/>
            <person name="Kohn T."/>
            <person name="Peeters S.H."/>
            <person name="Heuer A."/>
            <person name="Rast P."/>
            <person name="Oberbeckmann S."/>
            <person name="Bunk B."/>
            <person name="Jeske O."/>
            <person name="Meyerdierks A."/>
            <person name="Storesund J.E."/>
            <person name="Kallscheuer N."/>
            <person name="Luecker S."/>
            <person name="Lage O.M."/>
            <person name="Pohl T."/>
            <person name="Merkel B.J."/>
            <person name="Hornburger P."/>
            <person name="Mueller R.-W."/>
            <person name="Bruemmer F."/>
            <person name="Labrenz M."/>
            <person name="Spormann A.M."/>
            <person name="Op den Camp H."/>
            <person name="Overmann J."/>
            <person name="Amann R."/>
            <person name="Jetten M.S.M."/>
            <person name="Mascher T."/>
            <person name="Medema M.H."/>
            <person name="Devos D.P."/>
            <person name="Kaster A.-K."/>
            <person name="Ovreas L."/>
            <person name="Rohde M."/>
            <person name="Galperin M.Y."/>
            <person name="Jogler C."/>
        </authorList>
    </citation>
    <scope>NUCLEOTIDE SEQUENCE [LARGE SCALE GENOMIC DNA]</scope>
    <source>
        <strain evidence="3 4">Mal48</strain>
    </source>
</reference>
<proteinExistence type="predicted"/>
<dbReference type="AlphaFoldDB" id="A0A517QU59"/>
<feature type="domain" description="DUF1559" evidence="2">
    <location>
        <begin position="70"/>
        <end position="346"/>
    </location>
</feature>
<accession>A0A517QU59</accession>
<dbReference type="InterPro" id="IPR027558">
    <property type="entry name" value="Pre_pil_HX9DG_C"/>
</dbReference>
<evidence type="ECO:0000259" key="2">
    <source>
        <dbReference type="Pfam" id="PF07596"/>
    </source>
</evidence>
<dbReference type="InterPro" id="IPR011453">
    <property type="entry name" value="DUF1559"/>
</dbReference>